<accession>A0A374PH24</accession>
<reference evidence="1 2" key="1">
    <citation type="submission" date="2018-08" db="EMBL/GenBank/DDBJ databases">
        <title>A genome reference for cultivated species of the human gut microbiota.</title>
        <authorList>
            <person name="Zou Y."/>
            <person name="Xue W."/>
            <person name="Luo G."/>
        </authorList>
    </citation>
    <scope>NUCLEOTIDE SEQUENCE [LARGE SCALE GENOMIC DNA]</scope>
    <source>
        <strain evidence="1 2">TM09-12</strain>
    </source>
</reference>
<dbReference type="RefSeq" id="WP_117630113.1">
    <property type="nucleotide sequence ID" value="NZ_QSON01000001.1"/>
</dbReference>
<gene>
    <name evidence="1" type="ORF">DXD79_03670</name>
</gene>
<dbReference type="EMBL" id="QSON01000001">
    <property type="protein sequence ID" value="RGJ08496.1"/>
    <property type="molecule type" value="Genomic_DNA"/>
</dbReference>
<protein>
    <submittedName>
        <fullName evidence="1">Uncharacterized protein</fullName>
    </submittedName>
</protein>
<dbReference type="AlphaFoldDB" id="A0A374PH24"/>
<proteinExistence type="predicted"/>
<name>A0A374PH24_9FIRM</name>
<sequence>MARGNFKIIEKGGAECINLHVHFAKGRVGRYEEDKELEIEFRENPGEDILRFIEQTLRNESCKSDNIRLAGLFKSRSEIKRVSIQ</sequence>
<evidence type="ECO:0000313" key="1">
    <source>
        <dbReference type="EMBL" id="RGJ08496.1"/>
    </source>
</evidence>
<evidence type="ECO:0000313" key="2">
    <source>
        <dbReference type="Proteomes" id="UP000263014"/>
    </source>
</evidence>
<organism evidence="1 2">
    <name type="scientific">Hungatella hathewayi</name>
    <dbReference type="NCBI Taxonomy" id="154046"/>
    <lineage>
        <taxon>Bacteria</taxon>
        <taxon>Bacillati</taxon>
        <taxon>Bacillota</taxon>
        <taxon>Clostridia</taxon>
        <taxon>Lachnospirales</taxon>
        <taxon>Lachnospiraceae</taxon>
        <taxon>Hungatella</taxon>
    </lineage>
</organism>
<dbReference type="Proteomes" id="UP000263014">
    <property type="component" value="Unassembled WGS sequence"/>
</dbReference>
<comment type="caution">
    <text evidence="1">The sequence shown here is derived from an EMBL/GenBank/DDBJ whole genome shotgun (WGS) entry which is preliminary data.</text>
</comment>